<gene>
    <name evidence="1" type="ORF">EHO61_11885</name>
</gene>
<dbReference type="EMBL" id="RQEV01000011">
    <property type="protein sequence ID" value="TGK18138.1"/>
    <property type="molecule type" value="Genomic_DNA"/>
</dbReference>
<dbReference type="Pfam" id="PF13646">
    <property type="entry name" value="HEAT_2"/>
    <property type="match status" value="2"/>
</dbReference>
<dbReference type="RefSeq" id="WP_135813787.1">
    <property type="nucleotide sequence ID" value="NZ_RQEV01000011.1"/>
</dbReference>
<dbReference type="Gene3D" id="1.25.10.10">
    <property type="entry name" value="Leucine-rich Repeat Variant"/>
    <property type="match status" value="3"/>
</dbReference>
<protein>
    <submittedName>
        <fullName evidence="1">HEAT repeat domain-containing protein</fullName>
    </submittedName>
</protein>
<proteinExistence type="predicted"/>
<sequence>MTKTIRIYLLLHLSLIPFLTFLLSCSGPPKPDRLPEISEAEPAGLAELEKALESENIQAKSQAILELADRNERIYLPKIRSFLTGNDKSLRGPAALALGIYKDKPSIQGILNLLQAGSGVGIETVLEALARMGDAEAGNKLVPFLESEDSTIRLLTVDTLVRIDARSASGNLLVSAQKNSDPEKTKTYAMAIGKLRIQAGEAYLLKQAENLKPSPSLAAVYLALGKIKSRKAVPLLVKAMTAEFDKGRENSSIALVDIGDPNSIPAVLPLIGHPSREIRYRAADVLIGVPSPQTGPSVLRVLRTGSAETKGPASHILGRIKYVPARESIETSLLDTSLPDREIIAQSLGYMGDKRSISVLSRISQETSGEAKYGAVWALGGIGDPEALPLLEKAADSSDQKLARIAAESLGMIASPKSLALLDRKTQQFPDLAPSTLGAIASIKGEEAESILEKYARSQNWNLHQVAVAQLGARKDPKSLSVLISLLEDNETPRNRKLVIAALKSVTGEKFSSKNEWLNWYQSRK</sequence>
<comment type="caution">
    <text evidence="1">The sequence shown here is derived from an EMBL/GenBank/DDBJ whole genome shotgun (WGS) entry which is preliminary data.</text>
</comment>
<reference evidence="1" key="1">
    <citation type="journal article" date="2019" name="PLoS Negl. Trop. Dis.">
        <title>Revisiting the worldwide diversity of Leptospira species in the environment.</title>
        <authorList>
            <person name="Vincent A.T."/>
            <person name="Schiettekatte O."/>
            <person name="Bourhy P."/>
            <person name="Veyrier F.J."/>
            <person name="Picardeau M."/>
        </authorList>
    </citation>
    <scope>NUCLEOTIDE SEQUENCE [LARGE SCALE GENOMIC DNA]</scope>
    <source>
        <strain evidence="1">SCS5</strain>
    </source>
</reference>
<dbReference type="OrthoDB" id="342235at2"/>
<dbReference type="SUPFAM" id="SSF48371">
    <property type="entry name" value="ARM repeat"/>
    <property type="match status" value="3"/>
</dbReference>
<dbReference type="PROSITE" id="PS51257">
    <property type="entry name" value="PROKAR_LIPOPROTEIN"/>
    <property type="match status" value="1"/>
</dbReference>
<dbReference type="InterPro" id="IPR016024">
    <property type="entry name" value="ARM-type_fold"/>
</dbReference>
<dbReference type="SMART" id="SM00567">
    <property type="entry name" value="EZ_HEAT"/>
    <property type="match status" value="6"/>
</dbReference>
<dbReference type="Proteomes" id="UP000297855">
    <property type="component" value="Unassembled WGS sequence"/>
</dbReference>
<keyword evidence="2" id="KW-1185">Reference proteome</keyword>
<dbReference type="PANTHER" id="PTHR12697">
    <property type="entry name" value="PBS LYASE HEAT-LIKE PROTEIN"/>
    <property type="match status" value="1"/>
</dbReference>
<name>A0A4R9GP61_9LEPT</name>
<accession>A0A4R9GP61</accession>
<dbReference type="GO" id="GO:0016491">
    <property type="term" value="F:oxidoreductase activity"/>
    <property type="evidence" value="ECO:0007669"/>
    <property type="project" value="TreeGrafter"/>
</dbReference>
<organism evidence="1 2">
    <name type="scientific">Leptospira fluminis</name>
    <dbReference type="NCBI Taxonomy" id="2484979"/>
    <lineage>
        <taxon>Bacteria</taxon>
        <taxon>Pseudomonadati</taxon>
        <taxon>Spirochaetota</taxon>
        <taxon>Spirochaetia</taxon>
        <taxon>Leptospirales</taxon>
        <taxon>Leptospiraceae</taxon>
        <taxon>Leptospira</taxon>
    </lineage>
</organism>
<dbReference type="InterPro" id="IPR004155">
    <property type="entry name" value="PBS_lyase_HEAT"/>
</dbReference>
<evidence type="ECO:0000313" key="1">
    <source>
        <dbReference type="EMBL" id="TGK18138.1"/>
    </source>
</evidence>
<evidence type="ECO:0000313" key="2">
    <source>
        <dbReference type="Proteomes" id="UP000297855"/>
    </source>
</evidence>
<dbReference type="AlphaFoldDB" id="A0A4R9GP61"/>
<dbReference type="PANTHER" id="PTHR12697:SF5">
    <property type="entry name" value="DEOXYHYPUSINE HYDROXYLASE"/>
    <property type="match status" value="1"/>
</dbReference>
<dbReference type="InterPro" id="IPR011989">
    <property type="entry name" value="ARM-like"/>
</dbReference>